<reference evidence="1" key="1">
    <citation type="journal article" date="2020" name="Appl. Environ. Microbiol.">
        <title>Medium-Chain Fatty Acid Synthesis by 'Candidatus Weimeria bifida' gen. nov., sp. nov., and 'Candidatus Pseudoramibacter fermentans' sp. nov.</title>
        <authorList>
            <person name="Scarborough M.J."/>
            <person name="Myers K.S."/>
            <person name="Donohue T.J."/>
            <person name="Noguera D.R."/>
        </authorList>
    </citation>
    <scope>NUCLEOTIDE SEQUENCE</scope>
    <source>
        <strain evidence="1">LCO1.1</strain>
    </source>
</reference>
<dbReference type="Proteomes" id="UP000460257">
    <property type="component" value="Unassembled WGS sequence"/>
</dbReference>
<gene>
    <name evidence="1" type="ORF">FRC54_05975</name>
</gene>
<dbReference type="SUPFAM" id="SSF53850">
    <property type="entry name" value="Periplasmic binding protein-like II"/>
    <property type="match status" value="1"/>
</dbReference>
<name>A0A6N7IZX8_9FIRM</name>
<evidence type="ECO:0000313" key="2">
    <source>
        <dbReference type="Proteomes" id="UP000460257"/>
    </source>
</evidence>
<dbReference type="EMBL" id="VOGC01000006">
    <property type="protein sequence ID" value="MQN01463.1"/>
    <property type="molecule type" value="Genomic_DNA"/>
</dbReference>
<accession>A0A6N7IZX8</accession>
<organism evidence="1 2">
    <name type="scientific">Candidatus Weimeria bifida</name>
    <dbReference type="NCBI Taxonomy" id="2599074"/>
    <lineage>
        <taxon>Bacteria</taxon>
        <taxon>Bacillati</taxon>
        <taxon>Bacillota</taxon>
        <taxon>Clostridia</taxon>
        <taxon>Lachnospirales</taxon>
        <taxon>Lachnospiraceae</taxon>
        <taxon>Candidatus Weimeria</taxon>
    </lineage>
</organism>
<sequence>MKLFPAPLSDSLTSESYAIACPKGSDLTAEINKVLKDLKDSGKLQKIMDEYISEK</sequence>
<protein>
    <submittedName>
        <fullName evidence="1">Transporter substrate-binding domain-containing protein</fullName>
    </submittedName>
</protein>
<dbReference type="Gene3D" id="3.40.190.10">
    <property type="entry name" value="Periplasmic binding protein-like II"/>
    <property type="match status" value="1"/>
</dbReference>
<proteinExistence type="predicted"/>
<evidence type="ECO:0000313" key="1">
    <source>
        <dbReference type="EMBL" id="MQN01463.1"/>
    </source>
</evidence>
<comment type="caution">
    <text evidence="1">The sequence shown here is derived from an EMBL/GenBank/DDBJ whole genome shotgun (WGS) entry which is preliminary data.</text>
</comment>
<dbReference type="AlphaFoldDB" id="A0A6N7IZX8"/>
<keyword evidence="2" id="KW-1185">Reference proteome</keyword>